<dbReference type="EMBL" id="JALJOQ010000048">
    <property type="protein sequence ID" value="KAK9804666.1"/>
    <property type="molecule type" value="Genomic_DNA"/>
</dbReference>
<keyword evidence="2" id="KW-1185">Reference proteome</keyword>
<proteinExistence type="predicted"/>
<gene>
    <name evidence="1" type="ORF">WJX73_007546</name>
</gene>
<dbReference type="Proteomes" id="UP001465755">
    <property type="component" value="Unassembled WGS sequence"/>
</dbReference>
<dbReference type="AlphaFoldDB" id="A0AAW1P4M0"/>
<accession>A0AAW1P4M0</accession>
<organism evidence="1 2">
    <name type="scientific">Symbiochloris irregularis</name>
    <dbReference type="NCBI Taxonomy" id="706552"/>
    <lineage>
        <taxon>Eukaryota</taxon>
        <taxon>Viridiplantae</taxon>
        <taxon>Chlorophyta</taxon>
        <taxon>core chlorophytes</taxon>
        <taxon>Trebouxiophyceae</taxon>
        <taxon>Trebouxiales</taxon>
        <taxon>Trebouxiaceae</taxon>
        <taxon>Symbiochloris</taxon>
    </lineage>
</organism>
<protein>
    <submittedName>
        <fullName evidence="1">Uncharacterized protein</fullName>
    </submittedName>
</protein>
<reference evidence="1 2" key="1">
    <citation type="journal article" date="2024" name="Nat. Commun.">
        <title>Phylogenomics reveals the evolutionary origins of lichenization in chlorophyte algae.</title>
        <authorList>
            <person name="Puginier C."/>
            <person name="Libourel C."/>
            <person name="Otte J."/>
            <person name="Skaloud P."/>
            <person name="Haon M."/>
            <person name="Grisel S."/>
            <person name="Petersen M."/>
            <person name="Berrin J.G."/>
            <person name="Delaux P.M."/>
            <person name="Dal Grande F."/>
            <person name="Keller J."/>
        </authorList>
    </citation>
    <scope>NUCLEOTIDE SEQUENCE [LARGE SCALE GENOMIC DNA]</scope>
    <source>
        <strain evidence="1 2">SAG 2036</strain>
    </source>
</reference>
<evidence type="ECO:0000313" key="2">
    <source>
        <dbReference type="Proteomes" id="UP001465755"/>
    </source>
</evidence>
<name>A0AAW1P4M0_9CHLO</name>
<comment type="caution">
    <text evidence="1">The sequence shown here is derived from an EMBL/GenBank/DDBJ whole genome shotgun (WGS) entry which is preliminary data.</text>
</comment>
<sequence>MYGRSSPGGPMALPACDVARMVQKEPWLLLCMNQDKVVEQVARNWADSGITHCLADDKAEYYTECPRSLFDSNL</sequence>
<evidence type="ECO:0000313" key="1">
    <source>
        <dbReference type="EMBL" id="KAK9804666.1"/>
    </source>
</evidence>